<evidence type="ECO:0000313" key="11">
    <source>
        <dbReference type="EMBL" id="KIO33319.1"/>
    </source>
</evidence>
<keyword evidence="8" id="KW-0472">Membrane</keyword>
<feature type="region of interest" description="Disordered" evidence="9">
    <location>
        <begin position="1145"/>
        <end position="1297"/>
    </location>
</feature>
<accession>A0A0C3QWN3</accession>
<feature type="compositionally biased region" description="Polar residues" evidence="9">
    <location>
        <begin position="171"/>
        <end position="190"/>
    </location>
</feature>
<dbReference type="Gene3D" id="3.30.70.330">
    <property type="match status" value="1"/>
</dbReference>
<evidence type="ECO:0000256" key="8">
    <source>
        <dbReference type="ARBA" id="ARBA00023136"/>
    </source>
</evidence>
<feature type="region of interest" description="Disordered" evidence="9">
    <location>
        <begin position="468"/>
        <end position="507"/>
    </location>
</feature>
<feature type="compositionally biased region" description="Polar residues" evidence="9">
    <location>
        <begin position="104"/>
        <end position="123"/>
    </location>
</feature>
<feature type="compositionally biased region" description="Low complexity" evidence="9">
    <location>
        <begin position="1250"/>
        <end position="1264"/>
    </location>
</feature>
<dbReference type="InterPro" id="IPR012677">
    <property type="entry name" value="Nucleotide-bd_a/b_plait_sf"/>
</dbReference>
<keyword evidence="12" id="KW-1185">Reference proteome</keyword>
<organism evidence="11 12">
    <name type="scientific">Tulasnella calospora MUT 4182</name>
    <dbReference type="NCBI Taxonomy" id="1051891"/>
    <lineage>
        <taxon>Eukaryota</taxon>
        <taxon>Fungi</taxon>
        <taxon>Dikarya</taxon>
        <taxon>Basidiomycota</taxon>
        <taxon>Agaricomycotina</taxon>
        <taxon>Agaricomycetes</taxon>
        <taxon>Cantharellales</taxon>
        <taxon>Tulasnellaceae</taxon>
        <taxon>Tulasnella</taxon>
    </lineage>
</organism>
<dbReference type="HOGENOM" id="CLU_261758_0_0_1"/>
<keyword evidence="6" id="KW-0445">Lipid transport</keyword>
<sequence length="1297" mass="138403">MSLSAAVTRILTLSGFPPELKTRDIQAAFGEWETERGGFKIKWVDDTTLMLVFQDAVTAKRAYLSTLLQPPAQLVSNPSASNRRIVIKPYDGPDAQNIIQTVNSRTNPTRGGHASRQSVSVTSGGVPLGGVHKRGASYASAAGSFGRAGGLDLAAATALANNNGREPSPTLPNLPTHPSLNALISSSLNDLTPPGEVPEGGSYVSDGAPTNSGVAPKVGDPARRMVGHALGIRHPGIASARAEAAVKELEKAGANVDWELGESGELRNTNSEHVEFQSKPHHQPPPTAESPHQCVTFIPILIVAAFAALLYLSPPVGDADPSKQSKGALNSTAAVTEKEKLLQPATGSSPSKPLQGWVVVRRTFEEPPMDNASYVGNLMRSFLDSRQQSTSTSTSTTSAGSSSRRPRDTFYALLKGTVLYLYEDEACTEVYAALQVAAYDVGIWPDPRSMTDAELFAKRNAIRLKAKESTTPPAGMSVVSKDMKLGEGGEKGTASSSSREPSPAGRSLTDEHYMFVKCNSDMEDWYMALVHASTASSASSSTPTSLPDPLVPLEPIFSTDDMAHLVKTLDQQPDPIPMRWLNALVGRIFYSLYRTSGLEANLIARLMKKITKVPRPAFLTELVVREVNVGNTAPLLSKPMLKELTKEGDASVEMGLNYHSQEGEHSGIRITVEATVTINIKESLPLNLGNRFDLKPRVVKLVLAVILRSMEGNILVKIKRPPSNRIWWGFTSMPKMEIELLPIVSDRKIKWGLVLKPIESLLREVIQDSVVLPNMDDIPFFDTEQYAIRGGIFPDAVRTVYDFESPSAAAATETTVTMEDGSQITTVSPNTVVPTSANLELKEEKAPTAEDEMGFGESMSLPGDLKIIEEQEVPVGRTDTTVSAPVMSDSPKSSATQTLITAWKNREANKQVLAATARDAMKKWGFNLKKEAGPTANDGTAESAQRANGSAAGQAAGDGSSTAGGTRPATPESRSKTYEQMRAEAAERRHRDPSPQPDAGEFGERARTISSGALNASPYRPPSPKPTTQLNTLSRAPTSPNAQHLRPDPAAFLSAEQPLDAEERMRRMSSGSGQHPGPVMRQPGQAAMMRIPGIHASHKGDVMAIGSAPPPPPPVPEESGEGPLVAKTLGPKTAAAVQTMYRLFQKNNAPSATDGSATTPIEPHSDQTQSTPADTSNPKPEVGDAHEPEPNPEADHPTDASPPEATAFRASGTPPPLPPRRTPSPTHEKHDSVSSASSFLKQIQAKDATRSSSVGGSRPSSRRTSLMEPQQGGPDDPFTAAPSESNVVTPASTEVAS</sequence>
<feature type="compositionally biased region" description="Polar residues" evidence="9">
    <location>
        <begin position="1026"/>
        <end position="1042"/>
    </location>
</feature>
<dbReference type="PROSITE" id="PS51847">
    <property type="entry name" value="SMP"/>
    <property type="match status" value="1"/>
</dbReference>
<feature type="region of interest" description="Disordered" evidence="9">
    <location>
        <begin position="385"/>
        <end position="405"/>
    </location>
</feature>
<proteinExistence type="predicted"/>
<evidence type="ECO:0000313" key="12">
    <source>
        <dbReference type="Proteomes" id="UP000054248"/>
    </source>
</evidence>
<feature type="compositionally biased region" description="Basic and acidic residues" evidence="9">
    <location>
        <begin position="481"/>
        <end position="490"/>
    </location>
</feature>
<feature type="compositionally biased region" description="Low complexity" evidence="9">
    <location>
        <begin position="389"/>
        <end position="403"/>
    </location>
</feature>
<feature type="compositionally biased region" description="Low complexity" evidence="9">
    <location>
        <begin position="943"/>
        <end position="967"/>
    </location>
</feature>
<evidence type="ECO:0000256" key="4">
    <source>
        <dbReference type="ARBA" id="ARBA00022824"/>
    </source>
</evidence>
<dbReference type="GO" id="GO:0005789">
    <property type="term" value="C:endoplasmic reticulum membrane"/>
    <property type="evidence" value="ECO:0007669"/>
    <property type="project" value="UniProtKB-SubCell"/>
</dbReference>
<dbReference type="InterPro" id="IPR031468">
    <property type="entry name" value="SMP_LBD"/>
</dbReference>
<keyword evidence="5" id="KW-1133">Transmembrane helix</keyword>
<keyword evidence="7" id="KW-0446">Lipid-binding</keyword>
<evidence type="ECO:0000256" key="3">
    <source>
        <dbReference type="ARBA" id="ARBA00022692"/>
    </source>
</evidence>
<feature type="compositionally biased region" description="Basic and acidic residues" evidence="9">
    <location>
        <begin position="1181"/>
        <end position="1198"/>
    </location>
</feature>
<feature type="compositionally biased region" description="Polar residues" evidence="9">
    <location>
        <begin position="1166"/>
        <end position="1178"/>
    </location>
</feature>
<keyword evidence="3" id="KW-0812">Transmembrane</keyword>
<dbReference type="GO" id="GO:0008289">
    <property type="term" value="F:lipid binding"/>
    <property type="evidence" value="ECO:0007669"/>
    <property type="project" value="UniProtKB-KW"/>
</dbReference>
<evidence type="ECO:0000256" key="2">
    <source>
        <dbReference type="ARBA" id="ARBA00022448"/>
    </source>
</evidence>
<dbReference type="Proteomes" id="UP000054248">
    <property type="component" value="Unassembled WGS sequence"/>
</dbReference>
<dbReference type="OrthoDB" id="26740at2759"/>
<reference evidence="11 12" key="1">
    <citation type="submission" date="2014-04" db="EMBL/GenBank/DDBJ databases">
        <authorList>
            <consortium name="DOE Joint Genome Institute"/>
            <person name="Kuo A."/>
            <person name="Girlanda M."/>
            <person name="Perotto S."/>
            <person name="Kohler A."/>
            <person name="Nagy L.G."/>
            <person name="Floudas D."/>
            <person name="Copeland A."/>
            <person name="Barry K.W."/>
            <person name="Cichocki N."/>
            <person name="Veneault-Fourrey C."/>
            <person name="LaButti K."/>
            <person name="Lindquist E.A."/>
            <person name="Lipzen A."/>
            <person name="Lundell T."/>
            <person name="Morin E."/>
            <person name="Murat C."/>
            <person name="Sun H."/>
            <person name="Tunlid A."/>
            <person name="Henrissat B."/>
            <person name="Grigoriev I.V."/>
            <person name="Hibbett D.S."/>
            <person name="Martin F."/>
            <person name="Nordberg H.P."/>
            <person name="Cantor M.N."/>
            <person name="Hua S.X."/>
        </authorList>
    </citation>
    <scope>NUCLEOTIDE SEQUENCE [LARGE SCALE GENOMIC DNA]</scope>
    <source>
        <strain evidence="11 12">MUT 4182</strain>
    </source>
</reference>
<feature type="compositionally biased region" description="Polar residues" evidence="9">
    <location>
        <begin position="1282"/>
        <end position="1297"/>
    </location>
</feature>
<name>A0A0C3QWN3_9AGAM</name>
<keyword evidence="4" id="KW-0256">Endoplasmic reticulum</keyword>
<evidence type="ECO:0000256" key="6">
    <source>
        <dbReference type="ARBA" id="ARBA00023055"/>
    </source>
</evidence>
<feature type="compositionally biased region" description="Basic and acidic residues" evidence="9">
    <location>
        <begin position="973"/>
        <end position="993"/>
    </location>
</feature>
<dbReference type="CDD" id="cd21675">
    <property type="entry name" value="SMP_TEX2"/>
    <property type="match status" value="1"/>
</dbReference>
<evidence type="ECO:0000259" key="10">
    <source>
        <dbReference type="PROSITE" id="PS51847"/>
    </source>
</evidence>
<dbReference type="EMBL" id="KN822949">
    <property type="protein sequence ID" value="KIO33319.1"/>
    <property type="molecule type" value="Genomic_DNA"/>
</dbReference>
<feature type="region of interest" description="Disordered" evidence="9">
    <location>
        <begin position="161"/>
        <end position="218"/>
    </location>
</feature>
<dbReference type="PANTHER" id="PTHR13466:SF19">
    <property type="entry name" value="NUCLEUS-VACUOLE JUNCTION PROTEIN 2"/>
    <property type="match status" value="1"/>
</dbReference>
<feature type="region of interest" description="Disordered" evidence="9">
    <location>
        <begin position="104"/>
        <end position="126"/>
    </location>
</feature>
<comment type="subcellular location">
    <subcellularLocation>
        <location evidence="1">Endoplasmic reticulum membrane</location>
    </subcellularLocation>
</comment>
<feature type="compositionally biased region" description="Polar residues" evidence="9">
    <location>
        <begin position="1145"/>
        <end position="1159"/>
    </location>
</feature>
<gene>
    <name evidence="11" type="ORF">M407DRAFT_4069</name>
</gene>
<feature type="domain" description="SMP-LTD" evidence="10">
    <location>
        <begin position="574"/>
        <end position="781"/>
    </location>
</feature>
<evidence type="ECO:0000256" key="1">
    <source>
        <dbReference type="ARBA" id="ARBA00004586"/>
    </source>
</evidence>
<feature type="region of interest" description="Disordered" evidence="9">
    <location>
        <begin position="1106"/>
        <end position="1126"/>
    </location>
</feature>
<feature type="compositionally biased region" description="Pro residues" evidence="9">
    <location>
        <begin position="1213"/>
        <end position="1222"/>
    </location>
</feature>
<keyword evidence="2" id="KW-0813">Transport</keyword>
<evidence type="ECO:0000256" key="5">
    <source>
        <dbReference type="ARBA" id="ARBA00022989"/>
    </source>
</evidence>
<evidence type="ECO:0000256" key="7">
    <source>
        <dbReference type="ARBA" id="ARBA00023121"/>
    </source>
</evidence>
<reference evidence="12" key="2">
    <citation type="submission" date="2015-01" db="EMBL/GenBank/DDBJ databases">
        <title>Evolutionary Origins and Diversification of the Mycorrhizal Mutualists.</title>
        <authorList>
            <consortium name="DOE Joint Genome Institute"/>
            <consortium name="Mycorrhizal Genomics Consortium"/>
            <person name="Kohler A."/>
            <person name="Kuo A."/>
            <person name="Nagy L.G."/>
            <person name="Floudas D."/>
            <person name="Copeland A."/>
            <person name="Barry K.W."/>
            <person name="Cichocki N."/>
            <person name="Veneault-Fourrey C."/>
            <person name="LaButti K."/>
            <person name="Lindquist E.A."/>
            <person name="Lipzen A."/>
            <person name="Lundell T."/>
            <person name="Morin E."/>
            <person name="Murat C."/>
            <person name="Riley R."/>
            <person name="Ohm R."/>
            <person name="Sun H."/>
            <person name="Tunlid A."/>
            <person name="Henrissat B."/>
            <person name="Grigoriev I.V."/>
            <person name="Hibbett D.S."/>
            <person name="Martin F."/>
        </authorList>
    </citation>
    <scope>NUCLEOTIDE SEQUENCE [LARGE SCALE GENOMIC DNA]</scope>
    <source>
        <strain evidence="12">MUT 4182</strain>
    </source>
</reference>
<dbReference type="GO" id="GO:0032865">
    <property type="term" value="C:ERMES complex"/>
    <property type="evidence" value="ECO:0007669"/>
    <property type="project" value="TreeGrafter"/>
</dbReference>
<dbReference type="STRING" id="1051891.A0A0C3QWN3"/>
<dbReference type="PANTHER" id="PTHR13466">
    <property type="entry name" value="TEX2 PROTEIN-RELATED"/>
    <property type="match status" value="1"/>
</dbReference>
<feature type="region of interest" description="Disordered" evidence="9">
    <location>
        <begin position="931"/>
        <end position="1049"/>
    </location>
</feature>
<dbReference type="GO" id="GO:0015914">
    <property type="term" value="P:phospholipid transport"/>
    <property type="evidence" value="ECO:0007669"/>
    <property type="project" value="TreeGrafter"/>
</dbReference>
<dbReference type="GO" id="GO:1990456">
    <property type="term" value="P:mitochondrion-endoplasmic reticulum membrane tethering"/>
    <property type="evidence" value="ECO:0007669"/>
    <property type="project" value="TreeGrafter"/>
</dbReference>
<protein>
    <recommendedName>
        <fullName evidence="10">SMP-LTD domain-containing protein</fullName>
    </recommendedName>
</protein>
<evidence type="ECO:0000256" key="9">
    <source>
        <dbReference type="SAM" id="MobiDB-lite"/>
    </source>
</evidence>